<sequence>EKPNEYYFFLALRAGTIERPIARPTIMNLSVHPRELHFKVFAFPPKSSIPAGCLWSLRVWLSYNDIDHRLFSEERLWIASDPDFHSIEDARLAKLHKVTSMSKVYKVPVGALSVNMIATWSDLGASAYRLSLSYEHEGVGCTIFDNVKMRLDCPPEDIHFVIYLIPAPSTPRGATYRLRVWIRFPASRIDSNALPNNQETICQRIWSSEEFKVGHALDFSALGRRTVIGMQIGVASNFTSVSELTYYAHDQKVSPHISDEVTDANDGGA</sequence>
<keyword evidence="2" id="KW-1185">Reference proteome</keyword>
<dbReference type="EMBL" id="MU273532">
    <property type="protein sequence ID" value="KAI0032933.1"/>
    <property type="molecule type" value="Genomic_DNA"/>
</dbReference>
<feature type="non-terminal residue" evidence="1">
    <location>
        <position position="1"/>
    </location>
</feature>
<evidence type="ECO:0000313" key="1">
    <source>
        <dbReference type="EMBL" id="KAI0032933.1"/>
    </source>
</evidence>
<dbReference type="Proteomes" id="UP000814128">
    <property type="component" value="Unassembled WGS sequence"/>
</dbReference>
<reference evidence="1" key="2">
    <citation type="journal article" date="2022" name="New Phytol.">
        <title>Evolutionary transition to the ectomycorrhizal habit in the genomes of a hyperdiverse lineage of mushroom-forming fungi.</title>
        <authorList>
            <person name="Looney B."/>
            <person name="Miyauchi S."/>
            <person name="Morin E."/>
            <person name="Drula E."/>
            <person name="Courty P.E."/>
            <person name="Kohler A."/>
            <person name="Kuo A."/>
            <person name="LaButti K."/>
            <person name="Pangilinan J."/>
            <person name="Lipzen A."/>
            <person name="Riley R."/>
            <person name="Andreopoulos W."/>
            <person name="He G."/>
            <person name="Johnson J."/>
            <person name="Nolan M."/>
            <person name="Tritt A."/>
            <person name="Barry K.W."/>
            <person name="Grigoriev I.V."/>
            <person name="Nagy L.G."/>
            <person name="Hibbett D."/>
            <person name="Henrissat B."/>
            <person name="Matheny P.B."/>
            <person name="Labbe J."/>
            <person name="Martin F.M."/>
        </authorList>
    </citation>
    <scope>NUCLEOTIDE SEQUENCE</scope>
    <source>
        <strain evidence="1">EC-137</strain>
    </source>
</reference>
<comment type="caution">
    <text evidence="1">The sequence shown here is derived from an EMBL/GenBank/DDBJ whole genome shotgun (WGS) entry which is preliminary data.</text>
</comment>
<reference evidence="1" key="1">
    <citation type="submission" date="2021-02" db="EMBL/GenBank/DDBJ databases">
        <authorList>
            <consortium name="DOE Joint Genome Institute"/>
            <person name="Ahrendt S."/>
            <person name="Looney B.P."/>
            <person name="Miyauchi S."/>
            <person name="Morin E."/>
            <person name="Drula E."/>
            <person name="Courty P.E."/>
            <person name="Chicoki N."/>
            <person name="Fauchery L."/>
            <person name="Kohler A."/>
            <person name="Kuo A."/>
            <person name="Labutti K."/>
            <person name="Pangilinan J."/>
            <person name="Lipzen A."/>
            <person name="Riley R."/>
            <person name="Andreopoulos W."/>
            <person name="He G."/>
            <person name="Johnson J."/>
            <person name="Barry K.W."/>
            <person name="Grigoriev I.V."/>
            <person name="Nagy L."/>
            <person name="Hibbett D."/>
            <person name="Henrissat B."/>
            <person name="Matheny P.B."/>
            <person name="Labbe J."/>
            <person name="Martin F."/>
        </authorList>
    </citation>
    <scope>NUCLEOTIDE SEQUENCE</scope>
    <source>
        <strain evidence="1">EC-137</strain>
    </source>
</reference>
<accession>A0ACB8QMH3</accession>
<organism evidence="1 2">
    <name type="scientific">Vararia minispora EC-137</name>
    <dbReference type="NCBI Taxonomy" id="1314806"/>
    <lineage>
        <taxon>Eukaryota</taxon>
        <taxon>Fungi</taxon>
        <taxon>Dikarya</taxon>
        <taxon>Basidiomycota</taxon>
        <taxon>Agaricomycotina</taxon>
        <taxon>Agaricomycetes</taxon>
        <taxon>Russulales</taxon>
        <taxon>Lachnocladiaceae</taxon>
        <taxon>Vararia</taxon>
    </lineage>
</organism>
<name>A0ACB8QMH3_9AGAM</name>
<gene>
    <name evidence="1" type="ORF">K488DRAFT_48821</name>
</gene>
<proteinExistence type="predicted"/>
<protein>
    <submittedName>
        <fullName evidence="1">Uncharacterized protein</fullName>
    </submittedName>
</protein>
<evidence type="ECO:0000313" key="2">
    <source>
        <dbReference type="Proteomes" id="UP000814128"/>
    </source>
</evidence>